<feature type="transmembrane region" description="Helical" evidence="8">
    <location>
        <begin position="39"/>
        <end position="59"/>
    </location>
</feature>
<dbReference type="InterPro" id="IPR023271">
    <property type="entry name" value="Aquaporin-like"/>
</dbReference>
<comment type="caution">
    <text evidence="9">The sequence shown here is derived from an EMBL/GenBank/DDBJ whole genome shotgun (WGS) entry which is preliminary data.</text>
</comment>
<gene>
    <name evidence="9" type="ORF">JS530_07625</name>
</gene>
<dbReference type="InterPro" id="IPR050363">
    <property type="entry name" value="MIP/Aquaporin"/>
</dbReference>
<evidence type="ECO:0000256" key="1">
    <source>
        <dbReference type="ARBA" id="ARBA00004141"/>
    </source>
</evidence>
<feature type="transmembrane region" description="Helical" evidence="8">
    <location>
        <begin position="229"/>
        <end position="251"/>
    </location>
</feature>
<evidence type="ECO:0000256" key="2">
    <source>
        <dbReference type="ARBA" id="ARBA00006175"/>
    </source>
</evidence>
<evidence type="ECO:0000256" key="3">
    <source>
        <dbReference type="ARBA" id="ARBA00022448"/>
    </source>
</evidence>
<comment type="similarity">
    <text evidence="2 7">Belongs to the MIP/aquaporin (TC 1.A.8) family.</text>
</comment>
<keyword evidence="10" id="KW-1185">Reference proteome</keyword>
<evidence type="ECO:0000256" key="4">
    <source>
        <dbReference type="ARBA" id="ARBA00022692"/>
    </source>
</evidence>
<organism evidence="9 10">
    <name type="scientific">Bifidobacterium colobi</name>
    <dbReference type="NCBI Taxonomy" id="2809026"/>
    <lineage>
        <taxon>Bacteria</taxon>
        <taxon>Bacillati</taxon>
        <taxon>Actinomycetota</taxon>
        <taxon>Actinomycetes</taxon>
        <taxon>Bifidobacteriales</taxon>
        <taxon>Bifidobacteriaceae</taxon>
        <taxon>Bifidobacterium</taxon>
    </lineage>
</organism>
<evidence type="ECO:0000256" key="5">
    <source>
        <dbReference type="ARBA" id="ARBA00022989"/>
    </source>
</evidence>
<keyword evidence="4 7" id="KW-0812">Transmembrane</keyword>
<feature type="transmembrane region" description="Helical" evidence="8">
    <location>
        <begin position="151"/>
        <end position="170"/>
    </location>
</feature>
<evidence type="ECO:0000313" key="10">
    <source>
        <dbReference type="Proteomes" id="UP000711736"/>
    </source>
</evidence>
<dbReference type="PRINTS" id="PR00783">
    <property type="entry name" value="MINTRINSICP"/>
</dbReference>
<dbReference type="SUPFAM" id="SSF81338">
    <property type="entry name" value="Aquaporin-like"/>
    <property type="match status" value="1"/>
</dbReference>
<dbReference type="InterPro" id="IPR000425">
    <property type="entry name" value="MIP"/>
</dbReference>
<evidence type="ECO:0000313" key="9">
    <source>
        <dbReference type="EMBL" id="MBT1175365.1"/>
    </source>
</evidence>
<dbReference type="PANTHER" id="PTHR43829:SF9">
    <property type="entry name" value="AQUAPORIN-9"/>
    <property type="match status" value="1"/>
</dbReference>
<keyword evidence="6 8" id="KW-0472">Membrane</keyword>
<evidence type="ECO:0000256" key="8">
    <source>
        <dbReference type="SAM" id="Phobius"/>
    </source>
</evidence>
<dbReference type="PANTHER" id="PTHR43829">
    <property type="entry name" value="AQUAPORIN OR AQUAGLYCEROPORIN RELATED"/>
    <property type="match status" value="1"/>
</dbReference>
<comment type="subcellular location">
    <subcellularLocation>
        <location evidence="1">Membrane</location>
        <topology evidence="1">Multi-pass membrane protein</topology>
    </subcellularLocation>
</comment>
<feature type="transmembrane region" description="Helical" evidence="8">
    <location>
        <begin position="182"/>
        <end position="202"/>
    </location>
</feature>
<protein>
    <submittedName>
        <fullName evidence="9">Aquaporin family protein</fullName>
    </submittedName>
</protein>
<dbReference type="Gene3D" id="1.20.1080.10">
    <property type="entry name" value="Glycerol uptake facilitator protein"/>
    <property type="match status" value="1"/>
</dbReference>
<dbReference type="Pfam" id="PF00230">
    <property type="entry name" value="MIP"/>
    <property type="match status" value="1"/>
</dbReference>
<keyword evidence="3 7" id="KW-0813">Transport</keyword>
<accession>A0ABS5UW80</accession>
<name>A0ABS5UW80_9BIFI</name>
<sequence>MGVGEMFGSEFLGTVMMIAIGVMVCGSRSLPKTGAYRNDWINVSLGWGLAVFVGVYVAWPTGAHLNPAVTLARVIQHWSDSSVTLNGISVHDGGIAVTMGNVAIYLTAQFLGAFVGACVGFMAMRRHFAEPANPDVTLTVFCTKPAVASPLWNVVTESIGTAILVIWITVNGGTPTQVGPLAIAMVVTVLTMALGGISGAALNPARDFCPRLAYQLLPIAGKGDADWGYAWVPFVGPLIGSALGVCIPLAFGLMP</sequence>
<evidence type="ECO:0000256" key="6">
    <source>
        <dbReference type="ARBA" id="ARBA00023136"/>
    </source>
</evidence>
<dbReference type="RefSeq" id="WP_214376576.1">
    <property type="nucleotide sequence ID" value="NZ_JAFEJU010000004.1"/>
</dbReference>
<evidence type="ECO:0000256" key="7">
    <source>
        <dbReference type="RuleBase" id="RU000477"/>
    </source>
</evidence>
<feature type="transmembrane region" description="Helical" evidence="8">
    <location>
        <begin position="102"/>
        <end position="123"/>
    </location>
</feature>
<dbReference type="Proteomes" id="UP000711736">
    <property type="component" value="Unassembled WGS sequence"/>
</dbReference>
<dbReference type="InterPro" id="IPR022357">
    <property type="entry name" value="MIP_CS"/>
</dbReference>
<reference evidence="9 10" key="1">
    <citation type="journal article" date="2021" name="Environ. Microbiol.">
        <title>Genetic insights into the dark matter of the mammalian gut microbiota through targeted genome reconstruction.</title>
        <authorList>
            <person name="Lugli G.A."/>
            <person name="Alessandri G."/>
            <person name="Milani C."/>
            <person name="Viappiani A."/>
            <person name="Fontana F."/>
            <person name="Tarracchini C."/>
            <person name="Mancabelli L."/>
            <person name="Argentini C."/>
            <person name="Ruiz L."/>
            <person name="Margolles A."/>
            <person name="van Sinderen D."/>
            <person name="Turroni F."/>
            <person name="Ventura M."/>
        </authorList>
    </citation>
    <scope>NUCLEOTIDE SEQUENCE [LARGE SCALE GENOMIC DNA]</scope>
    <source>
        <strain evidence="9 10">LC6</strain>
    </source>
</reference>
<dbReference type="EMBL" id="JAFEJU010000004">
    <property type="protein sequence ID" value="MBT1175365.1"/>
    <property type="molecule type" value="Genomic_DNA"/>
</dbReference>
<keyword evidence="5 8" id="KW-1133">Transmembrane helix</keyword>
<proteinExistence type="inferred from homology"/>
<feature type="transmembrane region" description="Helical" evidence="8">
    <location>
        <begin position="6"/>
        <end position="27"/>
    </location>
</feature>
<dbReference type="PROSITE" id="PS00221">
    <property type="entry name" value="MIP"/>
    <property type="match status" value="1"/>
</dbReference>